<protein>
    <recommendedName>
        <fullName evidence="4">DUF5681 domain-containing protein</fullName>
    </recommendedName>
</protein>
<organism evidence="2 3">
    <name type="scientific">Phyllobacterium zundukense</name>
    <dbReference type="NCBI Taxonomy" id="1867719"/>
    <lineage>
        <taxon>Bacteria</taxon>
        <taxon>Pseudomonadati</taxon>
        <taxon>Pseudomonadota</taxon>
        <taxon>Alphaproteobacteria</taxon>
        <taxon>Hyphomicrobiales</taxon>
        <taxon>Phyllobacteriaceae</taxon>
        <taxon>Phyllobacterium</taxon>
    </lineage>
</organism>
<feature type="region of interest" description="Disordered" evidence="1">
    <location>
        <begin position="1"/>
        <end position="31"/>
    </location>
</feature>
<dbReference type="Proteomes" id="UP000232163">
    <property type="component" value="Unassembled WGS sequence"/>
</dbReference>
<evidence type="ECO:0000313" key="3">
    <source>
        <dbReference type="Proteomes" id="UP000232163"/>
    </source>
</evidence>
<proteinExistence type="predicted"/>
<keyword evidence="3" id="KW-1185">Reference proteome</keyword>
<comment type="caution">
    <text evidence="2">The sequence shown here is derived from an EMBL/GenBank/DDBJ whole genome shotgun (WGS) entry which is preliminary data.</text>
</comment>
<evidence type="ECO:0008006" key="4">
    <source>
        <dbReference type="Google" id="ProtNLM"/>
    </source>
</evidence>
<name>A0A2N9W058_9HYPH</name>
<evidence type="ECO:0000313" key="2">
    <source>
        <dbReference type="EMBL" id="PIO45126.1"/>
    </source>
</evidence>
<accession>A0A2N9W058</accession>
<dbReference type="KEGG" id="pht:BLM14_02395"/>
<gene>
    <name evidence="2" type="ORF">B5P45_08765</name>
</gene>
<reference evidence="3" key="1">
    <citation type="journal article" date="2017" name="Int J Environ Stud">
        <title>Does the Miocene-Pliocene relict legume Oxytropis triphylla form nitrogen-fixing nodules with a combination of bacterial strains?</title>
        <authorList>
            <person name="Safronova V."/>
            <person name="Belimov A."/>
            <person name="Sazanova A."/>
            <person name="Kuznetsova I."/>
            <person name="Popova J."/>
            <person name="Andronov E."/>
            <person name="Verkhozina A."/>
            <person name="Tikhonovich I."/>
        </authorList>
    </citation>
    <scope>NUCLEOTIDE SEQUENCE [LARGE SCALE GENOMIC DNA]</scope>
    <source>
        <strain evidence="3">Tri-38</strain>
    </source>
</reference>
<evidence type="ECO:0000256" key="1">
    <source>
        <dbReference type="SAM" id="MobiDB-lite"/>
    </source>
</evidence>
<dbReference type="EMBL" id="MZMT01000023">
    <property type="protein sequence ID" value="PIO45126.1"/>
    <property type="molecule type" value="Genomic_DNA"/>
</dbReference>
<feature type="compositionally biased region" description="Basic and acidic residues" evidence="1">
    <location>
        <begin position="1"/>
        <end position="14"/>
    </location>
</feature>
<dbReference type="RefSeq" id="WP_099997935.1">
    <property type="nucleotide sequence ID" value="NZ_CP017940.1"/>
</dbReference>
<dbReference type="OrthoDB" id="9951997at2"/>
<dbReference type="AlphaFoldDB" id="A0A2N9W058"/>
<sequence>MEHTEQPKRDERGRLLPGQRSINPKGRPPALPKEVKKVLDNLAEEAVQVVHETLRCDDPKLRFAAAQEILNRAFGKPVTMALVDLKTDGPGSHAAALVALAQMAAPVLEATPKLIDVTWIEETS</sequence>